<dbReference type="GO" id="GO:0043235">
    <property type="term" value="C:receptor complex"/>
    <property type="evidence" value="ECO:0007669"/>
    <property type="project" value="TreeGrafter"/>
</dbReference>
<dbReference type="InterPro" id="IPR037193">
    <property type="entry name" value="GDNF_alpha"/>
</dbReference>
<dbReference type="PANTHER" id="PTHR10269:SF12">
    <property type="entry name" value="GLIAL CELL LINE-DERIVED NEUROTROPHIC FAMILY RECEPTOR-LIKE, ISOFORM E"/>
    <property type="match status" value="1"/>
</dbReference>
<keyword evidence="7" id="KW-0325">Glycoprotein</keyword>
<reference evidence="9" key="1">
    <citation type="submission" date="2022-01" db="EMBL/GenBank/DDBJ databases">
        <authorList>
            <person name="King R."/>
        </authorList>
    </citation>
    <scope>NUCLEOTIDE SEQUENCE</scope>
</reference>
<dbReference type="PANTHER" id="PTHR10269">
    <property type="entry name" value="GDNF RECEPTOR ALPHA"/>
    <property type="match status" value="1"/>
</dbReference>
<gene>
    <name evidence="9" type="ORF">NEZAVI_LOCUS4492</name>
</gene>
<evidence type="ECO:0000256" key="6">
    <source>
        <dbReference type="ARBA" id="ARBA00023170"/>
    </source>
</evidence>
<dbReference type="AlphaFoldDB" id="A0A9P0H1I7"/>
<feature type="domain" description="GDNF/GAS1" evidence="8">
    <location>
        <begin position="21"/>
        <end position="80"/>
    </location>
</feature>
<sequence>MVTGAGSKQEENTSLSFQNTCDEALAGCKTEPTCKTALAAVMQYCSPSSCRKDQCMHSLQNFYRSVDHKWSLEIAFCLCK</sequence>
<evidence type="ECO:0000256" key="3">
    <source>
        <dbReference type="ARBA" id="ARBA00022475"/>
    </source>
</evidence>
<evidence type="ECO:0000256" key="1">
    <source>
        <dbReference type="ARBA" id="ARBA00004236"/>
    </source>
</evidence>
<dbReference type="EMBL" id="OV725078">
    <property type="protein sequence ID" value="CAH1393883.1"/>
    <property type="molecule type" value="Genomic_DNA"/>
</dbReference>
<dbReference type="InterPro" id="IPR003438">
    <property type="entry name" value="GDNF_rcpt"/>
</dbReference>
<keyword evidence="5" id="KW-0472">Membrane</keyword>
<evidence type="ECO:0000256" key="5">
    <source>
        <dbReference type="ARBA" id="ARBA00023136"/>
    </source>
</evidence>
<keyword evidence="6" id="KW-0675">Receptor</keyword>
<dbReference type="Proteomes" id="UP001152798">
    <property type="component" value="Chromosome 2"/>
</dbReference>
<evidence type="ECO:0000313" key="9">
    <source>
        <dbReference type="EMBL" id="CAH1393883.1"/>
    </source>
</evidence>
<dbReference type="GO" id="GO:0007399">
    <property type="term" value="P:nervous system development"/>
    <property type="evidence" value="ECO:0007669"/>
    <property type="project" value="TreeGrafter"/>
</dbReference>
<accession>A0A9P0H1I7</accession>
<dbReference type="Pfam" id="PF02351">
    <property type="entry name" value="GDNF"/>
    <property type="match status" value="1"/>
</dbReference>
<comment type="subcellular location">
    <subcellularLocation>
        <location evidence="1">Cell membrane</location>
    </subcellularLocation>
</comment>
<dbReference type="OrthoDB" id="6374728at2759"/>
<protein>
    <recommendedName>
        <fullName evidence="8">GDNF/GAS1 domain-containing protein</fullName>
    </recommendedName>
</protein>
<comment type="similarity">
    <text evidence="2">Belongs to the GDNFR family.</text>
</comment>
<dbReference type="InterPro" id="IPR016017">
    <property type="entry name" value="GDNF/GAS1"/>
</dbReference>
<dbReference type="SUPFAM" id="SSF110035">
    <property type="entry name" value="GDNF receptor-like"/>
    <property type="match status" value="1"/>
</dbReference>
<dbReference type="GO" id="GO:0009897">
    <property type="term" value="C:external side of plasma membrane"/>
    <property type="evidence" value="ECO:0007669"/>
    <property type="project" value="TreeGrafter"/>
</dbReference>
<evidence type="ECO:0000259" key="8">
    <source>
        <dbReference type="Pfam" id="PF02351"/>
    </source>
</evidence>
<dbReference type="GO" id="GO:0038023">
    <property type="term" value="F:signaling receptor activity"/>
    <property type="evidence" value="ECO:0007669"/>
    <property type="project" value="InterPro"/>
</dbReference>
<evidence type="ECO:0000256" key="7">
    <source>
        <dbReference type="ARBA" id="ARBA00023180"/>
    </source>
</evidence>
<evidence type="ECO:0000256" key="4">
    <source>
        <dbReference type="ARBA" id="ARBA00022729"/>
    </source>
</evidence>
<dbReference type="GO" id="GO:0007169">
    <property type="term" value="P:cell surface receptor protein tyrosine kinase signaling pathway"/>
    <property type="evidence" value="ECO:0007669"/>
    <property type="project" value="UniProtKB-ARBA"/>
</dbReference>
<evidence type="ECO:0000256" key="2">
    <source>
        <dbReference type="ARBA" id="ARBA00005961"/>
    </source>
</evidence>
<keyword evidence="4" id="KW-0732">Signal</keyword>
<evidence type="ECO:0000313" key="10">
    <source>
        <dbReference type="Proteomes" id="UP001152798"/>
    </source>
</evidence>
<organism evidence="9 10">
    <name type="scientific">Nezara viridula</name>
    <name type="common">Southern green stink bug</name>
    <name type="synonym">Cimex viridulus</name>
    <dbReference type="NCBI Taxonomy" id="85310"/>
    <lineage>
        <taxon>Eukaryota</taxon>
        <taxon>Metazoa</taxon>
        <taxon>Ecdysozoa</taxon>
        <taxon>Arthropoda</taxon>
        <taxon>Hexapoda</taxon>
        <taxon>Insecta</taxon>
        <taxon>Pterygota</taxon>
        <taxon>Neoptera</taxon>
        <taxon>Paraneoptera</taxon>
        <taxon>Hemiptera</taxon>
        <taxon>Heteroptera</taxon>
        <taxon>Panheteroptera</taxon>
        <taxon>Pentatomomorpha</taxon>
        <taxon>Pentatomoidea</taxon>
        <taxon>Pentatomidae</taxon>
        <taxon>Pentatominae</taxon>
        <taxon>Nezara</taxon>
    </lineage>
</organism>
<keyword evidence="10" id="KW-1185">Reference proteome</keyword>
<name>A0A9P0H1I7_NEZVI</name>
<keyword evidence="3" id="KW-1003">Cell membrane</keyword>
<proteinExistence type="inferred from homology"/>